<feature type="compositionally biased region" description="Polar residues" evidence="1">
    <location>
        <begin position="1"/>
        <end position="18"/>
    </location>
</feature>
<reference evidence="2 3" key="1">
    <citation type="journal article" date="2018" name="IMA Fungus">
        <title>IMA Genome-F 10: Nine draft genome sequences of Claviceps purpurea s.lat., including C. arundinis, C. humidiphila, and C. cf. spartinae, pseudomolecules for the pitch canker pathogen Fusarium circinatum, draft genome of Davidsoniella eucalypti, Grosmannia galeiformis, Quambalaria eucalypti, and Teratosphaeria destructans.</title>
        <authorList>
            <person name="Wingfield B.D."/>
            <person name="Liu M."/>
            <person name="Nguyen H.D."/>
            <person name="Lane F.A."/>
            <person name="Morgan S.W."/>
            <person name="De Vos L."/>
            <person name="Wilken P.M."/>
            <person name="Duong T.A."/>
            <person name="Aylward J."/>
            <person name="Coetzee M.P."/>
            <person name="Dadej K."/>
            <person name="De Beer Z.W."/>
            <person name="Findlay W."/>
            <person name="Havenga M."/>
            <person name="Kolarik M."/>
            <person name="Menzies J.G."/>
            <person name="Naidoo K."/>
            <person name="Pochopski O."/>
            <person name="Shoukouhi P."/>
            <person name="Santana Q.C."/>
            <person name="Seifert K.A."/>
            <person name="Soal N."/>
            <person name="Steenkamp E.T."/>
            <person name="Tatham C.T."/>
            <person name="van der Nest M.A."/>
            <person name="Wingfield M.J."/>
        </authorList>
    </citation>
    <scope>NUCLEOTIDE SEQUENCE [LARGE SCALE GENOMIC DNA]</scope>
    <source>
        <strain evidence="2">CMW44962</strain>
    </source>
</reference>
<gene>
    <name evidence="2" type="ORF">Tdes44962_MAKER04631</name>
</gene>
<reference evidence="2 3" key="2">
    <citation type="journal article" date="2021" name="Curr. Genet.">
        <title>Genetic response to nitrogen starvation in the aggressive Eucalyptus foliar pathogen Teratosphaeria destructans.</title>
        <authorList>
            <person name="Havenga M."/>
            <person name="Wingfield B.D."/>
            <person name="Wingfield M.J."/>
            <person name="Dreyer L.L."/>
            <person name="Roets F."/>
            <person name="Aylward J."/>
        </authorList>
    </citation>
    <scope>NUCLEOTIDE SEQUENCE [LARGE SCALE GENOMIC DNA]</scope>
    <source>
        <strain evidence="2">CMW44962</strain>
    </source>
</reference>
<dbReference type="AlphaFoldDB" id="A0A9W7SLR1"/>
<protein>
    <submittedName>
        <fullName evidence="2">Uncharacterized protein</fullName>
    </submittedName>
</protein>
<evidence type="ECO:0000256" key="1">
    <source>
        <dbReference type="SAM" id="MobiDB-lite"/>
    </source>
</evidence>
<comment type="caution">
    <text evidence="2">The sequence shown here is derived from an EMBL/GenBank/DDBJ whole genome shotgun (WGS) entry which is preliminary data.</text>
</comment>
<proteinExistence type="predicted"/>
<evidence type="ECO:0000313" key="2">
    <source>
        <dbReference type="EMBL" id="KAH9822798.1"/>
    </source>
</evidence>
<dbReference type="Proteomes" id="UP001138500">
    <property type="component" value="Unassembled WGS sequence"/>
</dbReference>
<name>A0A9W7SLR1_9PEZI</name>
<evidence type="ECO:0000313" key="3">
    <source>
        <dbReference type="Proteomes" id="UP001138500"/>
    </source>
</evidence>
<keyword evidence="3" id="KW-1185">Reference proteome</keyword>
<feature type="region of interest" description="Disordered" evidence="1">
    <location>
        <begin position="1"/>
        <end position="27"/>
    </location>
</feature>
<organism evidence="2 3">
    <name type="scientific">Teratosphaeria destructans</name>
    <dbReference type="NCBI Taxonomy" id="418781"/>
    <lineage>
        <taxon>Eukaryota</taxon>
        <taxon>Fungi</taxon>
        <taxon>Dikarya</taxon>
        <taxon>Ascomycota</taxon>
        <taxon>Pezizomycotina</taxon>
        <taxon>Dothideomycetes</taxon>
        <taxon>Dothideomycetidae</taxon>
        <taxon>Mycosphaerellales</taxon>
        <taxon>Teratosphaeriaceae</taxon>
        <taxon>Teratosphaeria</taxon>
    </lineage>
</organism>
<sequence>MPSSPPHQTGQELSTISNRPFGHQDLDTKQKYRYRVFQYCYRPEEMIPLNKSCLGDHGQDKRSLHFTEDCSVHADHAGATRQA</sequence>
<accession>A0A9W7SLR1</accession>
<dbReference type="EMBL" id="RIBY02002201">
    <property type="protein sequence ID" value="KAH9822798.1"/>
    <property type="molecule type" value="Genomic_DNA"/>
</dbReference>